<sequence>MAWRARSDSDSPTKATTKDYRRFAVARDPRTCAYSVLSIGEYHSGPNARKPRRAATNATIAPPPPPALSRDQFAQGAYLTYLGGGDRCKPMPHYLRSLRCALAEARYLNRTLVLDLTLCLAASYADAGTGYMPEEGKRLAFYVDVEHLHSQVLIMEERQFWADWDRWGAQGQLGARLIEDTRLVPNKFSKVRDTLIIRRFGDVEPGNYWYNVCEGDAKSVLRPLKGVIRWAPSLMCIVDDIISRMQGDFDSVHVGGSSEDLTRRIEEGVDGGRQVYVAGVGFNSVLVQALKVKVSVHYLDEYADLWGTDSKWFLEMRRLNGGVPVEFDGYMREVVDREVFLKGKKKAEVLR</sequence>
<accession>A0AAV5CNM4</accession>
<gene>
    <name evidence="4" type="primary">ga16736</name>
    <name evidence="4" type="ORF">PR202_ga16736</name>
</gene>
<dbReference type="PANTHER" id="PTHR31469:SF7">
    <property type="entry name" value="OS01G0805100 PROTEIN"/>
    <property type="match status" value="1"/>
</dbReference>
<feature type="domain" description="DUF7075" evidence="3">
    <location>
        <begin position="72"/>
        <end position="350"/>
    </location>
</feature>
<feature type="region of interest" description="Disordered" evidence="1">
    <location>
        <begin position="45"/>
        <end position="69"/>
    </location>
</feature>
<dbReference type="GO" id="GO:0005794">
    <property type="term" value="C:Golgi apparatus"/>
    <property type="evidence" value="ECO:0007669"/>
    <property type="project" value="TreeGrafter"/>
</dbReference>
<evidence type="ECO:0000259" key="2">
    <source>
        <dbReference type="Pfam" id="PF23269"/>
    </source>
</evidence>
<dbReference type="PANTHER" id="PTHR31469">
    <property type="entry name" value="OS07G0633600 PROTEIN"/>
    <property type="match status" value="1"/>
</dbReference>
<name>A0AAV5CNM4_ELECO</name>
<dbReference type="InterPro" id="IPR055502">
    <property type="entry name" value="DUF7074"/>
</dbReference>
<comment type="caution">
    <text evidence="4">The sequence shown here is derived from an EMBL/GenBank/DDBJ whole genome shotgun (WGS) entry which is preliminary data.</text>
</comment>
<protein>
    <submittedName>
        <fullName evidence="4">Uncharacterized protein</fullName>
    </submittedName>
</protein>
<organism evidence="4 5">
    <name type="scientific">Eleusine coracana subsp. coracana</name>
    <dbReference type="NCBI Taxonomy" id="191504"/>
    <lineage>
        <taxon>Eukaryota</taxon>
        <taxon>Viridiplantae</taxon>
        <taxon>Streptophyta</taxon>
        <taxon>Embryophyta</taxon>
        <taxon>Tracheophyta</taxon>
        <taxon>Spermatophyta</taxon>
        <taxon>Magnoliopsida</taxon>
        <taxon>Liliopsida</taxon>
        <taxon>Poales</taxon>
        <taxon>Poaceae</taxon>
        <taxon>PACMAD clade</taxon>
        <taxon>Chloridoideae</taxon>
        <taxon>Cynodonteae</taxon>
        <taxon>Eleusininae</taxon>
        <taxon>Eleusine</taxon>
    </lineage>
</organism>
<dbReference type="InterPro" id="IPR055503">
    <property type="entry name" value="DUF7075"/>
</dbReference>
<dbReference type="AlphaFoldDB" id="A0AAV5CNM4"/>
<evidence type="ECO:0000313" key="4">
    <source>
        <dbReference type="EMBL" id="GJM99616.1"/>
    </source>
</evidence>
<dbReference type="Pfam" id="PF23269">
    <property type="entry name" value="DUF7074"/>
    <property type="match status" value="1"/>
</dbReference>
<dbReference type="Pfam" id="PF23272">
    <property type="entry name" value="DUF7075"/>
    <property type="match status" value="1"/>
</dbReference>
<evidence type="ECO:0000313" key="5">
    <source>
        <dbReference type="Proteomes" id="UP001054889"/>
    </source>
</evidence>
<reference evidence="4" key="1">
    <citation type="journal article" date="2018" name="DNA Res.">
        <title>Multiple hybrid de novo genome assembly of finger millet, an orphan allotetraploid crop.</title>
        <authorList>
            <person name="Hatakeyama M."/>
            <person name="Aluri S."/>
            <person name="Balachadran M.T."/>
            <person name="Sivarajan S.R."/>
            <person name="Patrignani A."/>
            <person name="Gruter S."/>
            <person name="Poveda L."/>
            <person name="Shimizu-Inatsugi R."/>
            <person name="Baeten J."/>
            <person name="Francoijs K.J."/>
            <person name="Nataraja K.N."/>
            <person name="Reddy Y.A.N."/>
            <person name="Phadnis S."/>
            <person name="Ravikumar R.L."/>
            <person name="Schlapbach R."/>
            <person name="Sreeman S.M."/>
            <person name="Shimizu K.K."/>
        </authorList>
    </citation>
    <scope>NUCLEOTIDE SEQUENCE</scope>
</reference>
<keyword evidence="5" id="KW-1185">Reference proteome</keyword>
<dbReference type="Proteomes" id="UP001054889">
    <property type="component" value="Unassembled WGS sequence"/>
</dbReference>
<proteinExistence type="predicted"/>
<reference evidence="4" key="2">
    <citation type="submission" date="2021-12" db="EMBL/GenBank/DDBJ databases">
        <title>Resequencing data analysis of finger millet.</title>
        <authorList>
            <person name="Hatakeyama M."/>
            <person name="Aluri S."/>
            <person name="Balachadran M.T."/>
            <person name="Sivarajan S.R."/>
            <person name="Poveda L."/>
            <person name="Shimizu-Inatsugi R."/>
            <person name="Schlapbach R."/>
            <person name="Sreeman S.M."/>
            <person name="Shimizu K.K."/>
        </authorList>
    </citation>
    <scope>NUCLEOTIDE SEQUENCE</scope>
</reference>
<feature type="domain" description="DUF7074" evidence="2">
    <location>
        <begin position="1"/>
        <end position="44"/>
    </location>
</feature>
<evidence type="ECO:0000259" key="3">
    <source>
        <dbReference type="Pfam" id="PF23272"/>
    </source>
</evidence>
<evidence type="ECO:0000256" key="1">
    <source>
        <dbReference type="SAM" id="MobiDB-lite"/>
    </source>
</evidence>
<dbReference type="EMBL" id="BQKI01000007">
    <property type="protein sequence ID" value="GJM99616.1"/>
    <property type="molecule type" value="Genomic_DNA"/>
</dbReference>